<evidence type="ECO:0000313" key="11">
    <source>
        <dbReference type="Proteomes" id="UP001255856"/>
    </source>
</evidence>
<evidence type="ECO:0000256" key="2">
    <source>
        <dbReference type="ARBA" id="ARBA00007798"/>
    </source>
</evidence>
<name>A0AAD9IIW4_PROWI</name>
<keyword evidence="6" id="KW-0804">Transcription</keyword>
<evidence type="ECO:0000256" key="3">
    <source>
        <dbReference type="ARBA" id="ARBA00022553"/>
    </source>
</evidence>
<dbReference type="GO" id="GO:0006368">
    <property type="term" value="P:transcription elongation by RNA polymerase II"/>
    <property type="evidence" value="ECO:0007669"/>
    <property type="project" value="InterPro"/>
</dbReference>
<comment type="subcellular location">
    <subcellularLocation>
        <location evidence="1">Nucleus</location>
    </subcellularLocation>
</comment>
<evidence type="ECO:0000256" key="5">
    <source>
        <dbReference type="ARBA" id="ARBA00023159"/>
    </source>
</evidence>
<keyword evidence="11" id="KW-1185">Reference proteome</keyword>
<accession>A0AAD9IIW4</accession>
<gene>
    <name evidence="10" type="ORF">QBZ16_003243</name>
</gene>
<dbReference type="PANTHER" id="PTHR15970">
    <property type="entry name" value="ELL-ASSOCIATED FACTOR EAF"/>
    <property type="match status" value="1"/>
</dbReference>
<feature type="compositionally biased region" description="Polar residues" evidence="8">
    <location>
        <begin position="121"/>
        <end position="138"/>
    </location>
</feature>
<feature type="region of interest" description="Disordered" evidence="8">
    <location>
        <begin position="158"/>
        <end position="304"/>
    </location>
</feature>
<reference evidence="10" key="1">
    <citation type="submission" date="2021-01" db="EMBL/GenBank/DDBJ databases">
        <authorList>
            <person name="Eckstrom K.M.E."/>
        </authorList>
    </citation>
    <scope>NUCLEOTIDE SEQUENCE</scope>
    <source>
        <strain evidence="10">UVCC 0001</strain>
    </source>
</reference>
<keyword evidence="3" id="KW-0597">Phosphoprotein</keyword>
<evidence type="ECO:0000259" key="9">
    <source>
        <dbReference type="Pfam" id="PF09816"/>
    </source>
</evidence>
<comment type="caution">
    <text evidence="10">The sequence shown here is derived from an EMBL/GenBank/DDBJ whole genome shotgun (WGS) entry which is preliminary data.</text>
</comment>
<proteinExistence type="inferred from homology"/>
<evidence type="ECO:0000256" key="7">
    <source>
        <dbReference type="ARBA" id="ARBA00023242"/>
    </source>
</evidence>
<keyword evidence="5" id="KW-0010">Activator</keyword>
<evidence type="ECO:0000313" key="10">
    <source>
        <dbReference type="EMBL" id="KAK2078403.1"/>
    </source>
</evidence>
<dbReference type="Pfam" id="PF09816">
    <property type="entry name" value="EAF"/>
    <property type="match status" value="1"/>
</dbReference>
<keyword evidence="7" id="KW-0539">Nucleus</keyword>
<evidence type="ECO:0000256" key="6">
    <source>
        <dbReference type="ARBA" id="ARBA00023163"/>
    </source>
</evidence>
<dbReference type="EMBL" id="JASFZW010000004">
    <property type="protein sequence ID" value="KAK2078403.1"/>
    <property type="molecule type" value="Genomic_DNA"/>
</dbReference>
<dbReference type="InterPro" id="IPR027093">
    <property type="entry name" value="EAF_fam"/>
</dbReference>
<feature type="region of interest" description="Disordered" evidence="8">
    <location>
        <begin position="108"/>
        <end position="146"/>
    </location>
</feature>
<feature type="compositionally biased region" description="Low complexity" evidence="8">
    <location>
        <begin position="209"/>
        <end position="224"/>
    </location>
</feature>
<protein>
    <recommendedName>
        <fullName evidence="9">Transcription elongation factor Eaf N-terminal domain-containing protein</fullName>
    </recommendedName>
</protein>
<evidence type="ECO:0000256" key="8">
    <source>
        <dbReference type="SAM" id="MobiDB-lite"/>
    </source>
</evidence>
<dbReference type="GO" id="GO:0032783">
    <property type="term" value="C:super elongation complex"/>
    <property type="evidence" value="ECO:0007669"/>
    <property type="project" value="InterPro"/>
</dbReference>
<evidence type="ECO:0000256" key="4">
    <source>
        <dbReference type="ARBA" id="ARBA00023015"/>
    </source>
</evidence>
<comment type="similarity">
    <text evidence="2">Belongs to the EAF family.</text>
</comment>
<evidence type="ECO:0000256" key="1">
    <source>
        <dbReference type="ARBA" id="ARBA00004123"/>
    </source>
</evidence>
<dbReference type="GO" id="GO:0003711">
    <property type="term" value="F:transcription elongation factor activity"/>
    <property type="evidence" value="ECO:0007669"/>
    <property type="project" value="TreeGrafter"/>
</dbReference>
<dbReference type="InterPro" id="IPR019194">
    <property type="entry name" value="Tscrpt_elong_fac_Eaf_N"/>
</dbReference>
<organism evidence="10 11">
    <name type="scientific">Prototheca wickerhamii</name>
    <dbReference type="NCBI Taxonomy" id="3111"/>
    <lineage>
        <taxon>Eukaryota</taxon>
        <taxon>Viridiplantae</taxon>
        <taxon>Chlorophyta</taxon>
        <taxon>core chlorophytes</taxon>
        <taxon>Trebouxiophyceae</taxon>
        <taxon>Chlorellales</taxon>
        <taxon>Chlorellaceae</taxon>
        <taxon>Prototheca</taxon>
    </lineage>
</organism>
<sequence>MWQDGRQYPVKLGSSLLGTSDTAFWTLRYDFKPASVAESGTGILEVDLDSRKTLLQLPSKVEGAAALQFQGKQEPSKDCLDCILLFDGEQFVLERADAAVKTLRHVPGAGRGQRAFPSPEAQATSDARASGTPPSASQSREEVGMDELEEELLSELAGSAPASPARDATPPPSLGLTPRITTPTASPLEAPRLLANRDVIGRDALKRVGATPEAAPRPRPAAGAQLASASKRPRSVRAATPTPEDLENLSELDKEFFGSLAPGEEDDEEEEEEDDDDDDDSSDSEDGPEVGSSGLDVDGGVEEI</sequence>
<dbReference type="Proteomes" id="UP001255856">
    <property type="component" value="Unassembled WGS sequence"/>
</dbReference>
<feature type="domain" description="Transcription elongation factor Eaf N-terminal" evidence="9">
    <location>
        <begin position="8"/>
        <end position="101"/>
    </location>
</feature>
<dbReference type="AlphaFoldDB" id="A0AAD9IIW4"/>
<keyword evidence="4" id="KW-0805">Transcription regulation</keyword>
<dbReference type="PANTHER" id="PTHR15970:SF2">
    <property type="entry name" value="ELL-ASSOCIATED FACTOR EAF"/>
    <property type="match status" value="1"/>
</dbReference>
<feature type="compositionally biased region" description="Acidic residues" evidence="8">
    <location>
        <begin position="263"/>
        <end position="288"/>
    </location>
</feature>